<dbReference type="CDD" id="cd18791">
    <property type="entry name" value="SF2_C_RHA"/>
    <property type="match status" value="1"/>
</dbReference>
<keyword evidence="3" id="KW-1133">Transmembrane helix</keyword>
<dbReference type="PANTHER" id="PTHR18934">
    <property type="entry name" value="ATP-DEPENDENT RNA HELICASE"/>
    <property type="match status" value="1"/>
</dbReference>
<dbReference type="InterPro" id="IPR036259">
    <property type="entry name" value="MFS_trans_sf"/>
</dbReference>
<feature type="transmembrane region" description="Helical" evidence="3">
    <location>
        <begin position="154"/>
        <end position="175"/>
    </location>
</feature>
<dbReference type="EMBL" id="JABANM010016363">
    <property type="protein sequence ID" value="KAF4729575.1"/>
    <property type="molecule type" value="Genomic_DNA"/>
</dbReference>
<keyword evidence="3" id="KW-0472">Membrane</keyword>
<evidence type="ECO:0000259" key="5">
    <source>
        <dbReference type="PROSITE" id="PS51194"/>
    </source>
</evidence>
<gene>
    <name evidence="6" type="ORF">FOZ62_025475</name>
</gene>
<evidence type="ECO:0000256" key="2">
    <source>
        <dbReference type="ARBA" id="ARBA00022840"/>
    </source>
</evidence>
<name>A0A7J6SA91_PEROL</name>
<evidence type="ECO:0000256" key="1">
    <source>
        <dbReference type="ARBA" id="ARBA00022741"/>
    </source>
</evidence>
<evidence type="ECO:0000259" key="4">
    <source>
        <dbReference type="PROSITE" id="PS51192"/>
    </source>
</evidence>
<dbReference type="Pfam" id="PF00270">
    <property type="entry name" value="DEAD"/>
    <property type="match status" value="1"/>
</dbReference>
<dbReference type="GO" id="GO:0022857">
    <property type="term" value="F:transmembrane transporter activity"/>
    <property type="evidence" value="ECO:0007669"/>
    <property type="project" value="InterPro"/>
</dbReference>
<dbReference type="SMART" id="SM00487">
    <property type="entry name" value="DEXDc"/>
    <property type="match status" value="1"/>
</dbReference>
<dbReference type="InterPro" id="IPR011701">
    <property type="entry name" value="MFS"/>
</dbReference>
<dbReference type="InterPro" id="IPR001650">
    <property type="entry name" value="Helicase_C-like"/>
</dbReference>
<sequence length="932" mass="100591">MGLVRGRIVAYLLAAPLATEKIGDGLTEHAYYALRDFKDQGAHLRLEFAASLAFFAAKYWFMVQSLCWPACVKLVGNWLAPVNHLVEGFEEDETSEDSETASVVDDRIGVVNPAHSGMLFGLWSSNASVGNIVGALMAALALGIAGAHAALKEMGVLLVFLGPSLLMVVFSYYSLKLKDSPPTVNGVQALGSQVTTDAQLPILEAMLGGLKEIWHAFRLPFVARYSVVYGCTKGVNYAMFFWLPFYLSEVCKLDPGWADGLSVFYDIGQCLGGVIAGSIVDKWARGKKSIDALRDRYGATSFKAFQDLQRLQLRDYGSIDAAVVQVGGPANLISAAVCADLGSQADAESNVTASVSGLVDGVASIGAAMTQLAIPVLTTGSSWAWLFVAFTGPLGYIFAWENGPPQEKVFVAGIEPECVGGRSGDARYAADGGVSASAGYEEGDGRPIERRGRCRRLKMSFLPPGSLSSAASRSFLLESSSPDEAGALSIGLRGRGRSRLPIWAKKDELLYGIYRHRVSIVVGSTGCGKSTQIPQWLDECGYTRNGYKVLLVVPRRITCVSVASRMQQEIGSLGVVGWQIRFERNVDEARNRIMVVTDGMALAYMLADPLFTQYSVIMLDDFHERSTQLDLLFSLLVTRIMPKRPKLRLIMSSATLDALSVQKFVVKHLGKKAGDPGRPEAKRPRRKSKWDFEIPSDRDAVLDLTDVGQGGELDTVVTMSVEGRCYPVATHYLAEACANYVATAVETVLRIHTSQEIPPYGADILVFLTGQEEIDAAVKLTKERMTDNNRPAGGGPLVTFALHSGLPVGLQLEALKPVARGSRKVVYSTNVAESGVTIPNIGFVVDTGFVKQAVAVVPNHHALLVTPCSKEQLVQRAGRAGRVCPGTCYRLFPKSSLGIFPDKSLPEITRTPSLSSVLLQIISLGVRNVCSL</sequence>
<dbReference type="SUPFAM" id="SSF103473">
    <property type="entry name" value="MFS general substrate transporter"/>
    <property type="match status" value="1"/>
</dbReference>
<comment type="caution">
    <text evidence="6">The sequence shown here is derived from an EMBL/GenBank/DDBJ whole genome shotgun (WGS) entry which is preliminary data.</text>
</comment>
<proteinExistence type="predicted"/>
<dbReference type="PROSITE" id="PS51192">
    <property type="entry name" value="HELICASE_ATP_BIND_1"/>
    <property type="match status" value="1"/>
</dbReference>
<accession>A0A7J6SA91</accession>
<dbReference type="Proteomes" id="UP000574390">
    <property type="component" value="Unassembled WGS sequence"/>
</dbReference>
<dbReference type="Gene3D" id="3.40.50.300">
    <property type="entry name" value="P-loop containing nucleotide triphosphate hydrolases"/>
    <property type="match status" value="2"/>
</dbReference>
<dbReference type="InterPro" id="IPR027417">
    <property type="entry name" value="P-loop_NTPase"/>
</dbReference>
<keyword evidence="1" id="KW-0547">Nucleotide-binding</keyword>
<dbReference type="Gene3D" id="1.20.1250.20">
    <property type="entry name" value="MFS general substrate transporter like domains"/>
    <property type="match status" value="1"/>
</dbReference>
<evidence type="ECO:0000313" key="7">
    <source>
        <dbReference type="Proteomes" id="UP000574390"/>
    </source>
</evidence>
<keyword evidence="2" id="KW-0067">ATP-binding</keyword>
<feature type="domain" description="Helicase C-terminal" evidence="5">
    <location>
        <begin position="744"/>
        <end position="925"/>
    </location>
</feature>
<feature type="transmembrane region" description="Helical" evidence="3">
    <location>
        <begin position="44"/>
        <end position="61"/>
    </location>
</feature>
<dbReference type="GO" id="GO:0003723">
    <property type="term" value="F:RNA binding"/>
    <property type="evidence" value="ECO:0007669"/>
    <property type="project" value="TreeGrafter"/>
</dbReference>
<evidence type="ECO:0008006" key="8">
    <source>
        <dbReference type="Google" id="ProtNLM"/>
    </source>
</evidence>
<dbReference type="SMART" id="SM00490">
    <property type="entry name" value="HELICc"/>
    <property type="match status" value="1"/>
</dbReference>
<dbReference type="InterPro" id="IPR014001">
    <property type="entry name" value="Helicase_ATP-bd"/>
</dbReference>
<reference evidence="6 7" key="1">
    <citation type="submission" date="2020-04" db="EMBL/GenBank/DDBJ databases">
        <title>Perkinsus olseni comparative genomics.</title>
        <authorList>
            <person name="Bogema D.R."/>
        </authorList>
    </citation>
    <scope>NUCLEOTIDE SEQUENCE [LARGE SCALE GENOMIC DNA]</scope>
    <source>
        <strain evidence="6">ATCC PRA-205</strain>
    </source>
</reference>
<dbReference type="SUPFAM" id="SSF52540">
    <property type="entry name" value="P-loop containing nucleoside triphosphate hydrolases"/>
    <property type="match status" value="1"/>
</dbReference>
<evidence type="ECO:0000256" key="3">
    <source>
        <dbReference type="SAM" id="Phobius"/>
    </source>
</evidence>
<keyword evidence="3" id="KW-0812">Transmembrane</keyword>
<dbReference type="InterPro" id="IPR011545">
    <property type="entry name" value="DEAD/DEAH_box_helicase_dom"/>
</dbReference>
<dbReference type="Pfam" id="PF07690">
    <property type="entry name" value="MFS_1"/>
    <property type="match status" value="1"/>
</dbReference>
<dbReference type="GO" id="GO:0005524">
    <property type="term" value="F:ATP binding"/>
    <property type="evidence" value="ECO:0007669"/>
    <property type="project" value="UniProtKB-KW"/>
</dbReference>
<dbReference type="Pfam" id="PF00271">
    <property type="entry name" value="Helicase_C"/>
    <property type="match status" value="1"/>
</dbReference>
<feature type="non-terminal residue" evidence="6">
    <location>
        <position position="932"/>
    </location>
</feature>
<evidence type="ECO:0000313" key="6">
    <source>
        <dbReference type="EMBL" id="KAF4729575.1"/>
    </source>
</evidence>
<dbReference type="PROSITE" id="PS51194">
    <property type="entry name" value="HELICASE_CTER"/>
    <property type="match status" value="1"/>
</dbReference>
<feature type="transmembrane region" description="Helical" evidence="3">
    <location>
        <begin position="128"/>
        <end position="147"/>
    </location>
</feature>
<feature type="domain" description="Helicase ATP-binding" evidence="4">
    <location>
        <begin position="510"/>
        <end position="657"/>
    </location>
</feature>
<protein>
    <recommendedName>
        <fullName evidence="8">ATP-dependent RNA helicase A</fullName>
    </recommendedName>
</protein>
<dbReference type="GO" id="GO:0004386">
    <property type="term" value="F:helicase activity"/>
    <property type="evidence" value="ECO:0007669"/>
    <property type="project" value="TreeGrafter"/>
</dbReference>
<organism evidence="6 7">
    <name type="scientific">Perkinsus olseni</name>
    <name type="common">Perkinsus atlanticus</name>
    <dbReference type="NCBI Taxonomy" id="32597"/>
    <lineage>
        <taxon>Eukaryota</taxon>
        <taxon>Sar</taxon>
        <taxon>Alveolata</taxon>
        <taxon>Perkinsozoa</taxon>
        <taxon>Perkinsea</taxon>
        <taxon>Perkinsida</taxon>
        <taxon>Perkinsidae</taxon>
        <taxon>Perkinsus</taxon>
    </lineage>
</organism>
<dbReference type="AlphaFoldDB" id="A0A7J6SA91"/>
<dbReference type="PANTHER" id="PTHR18934:SF136">
    <property type="entry name" value="ATP-DEPENDENT RNA HELICASE DHX35-RELATED"/>
    <property type="match status" value="1"/>
</dbReference>